<dbReference type="HOGENOM" id="CLU_1341569_0_0_9"/>
<dbReference type="AlphaFoldDB" id="C4L3X1"/>
<sequence>MIDPWIIVSSLLSAIFVTVVRNVNEYFKDKIKVRKAKKLLGKELKDNLLYLSRTVKVLKIFNDINIIILSDEDFKENYCSDEKMKELMKSISIEADRHLNLISVLVYKEIFLKSNRNFDSKQDELLHEIYFYILKVENYKSIILSNKDNKDIKRLYELYFKVWEISNNIMSLCDDDLIKNLIRSEVECAVNNELNAIEQTSVEQ</sequence>
<dbReference type="RefSeq" id="WP_015881025.1">
    <property type="nucleotide sequence ID" value="NC_012673.1"/>
</dbReference>
<reference evidence="2 3" key="1">
    <citation type="journal article" date="2011" name="J. Bacteriol.">
        <title>Complete genome sequence of the Thermophilic Bacterium Exiguobacterium sp. AT1b.</title>
        <authorList>
            <person name="Vishnivetskaya T.A."/>
            <person name="Lucas S."/>
            <person name="Copeland A."/>
            <person name="Lapidus A."/>
            <person name="Glavina Del Rio T."/>
            <person name="Dalin E."/>
            <person name="Tice H."/>
            <person name="Bruce D.C."/>
            <person name="Goodwin L.A."/>
            <person name="Pitluck S."/>
            <person name="Saunders E."/>
            <person name="Brettin T."/>
            <person name="Detter C."/>
            <person name="Han C."/>
            <person name="Larimer F."/>
            <person name="Land M.L."/>
            <person name="Hauser L.J."/>
            <person name="Kyrpides N.C."/>
            <person name="Ovchinnikova G."/>
            <person name="Kathariou S."/>
            <person name="Ramaley R.F."/>
            <person name="Rodrigues D.F."/>
            <person name="Hendrix C."/>
            <person name="Richardson P."/>
            <person name="Tiedje J.M."/>
        </authorList>
    </citation>
    <scope>NUCLEOTIDE SEQUENCE [LARGE SCALE GENOMIC DNA]</scope>
    <source>
        <strain evidence="3">ATCC BAA-1283 / AT1b</strain>
    </source>
</reference>
<keyword evidence="1" id="KW-1133">Transmembrane helix</keyword>
<proteinExistence type="predicted"/>
<gene>
    <name evidence="2" type="ordered locus">EAT1b_2548</name>
</gene>
<organism evidence="2 3">
    <name type="scientific">Exiguobacterium sp. (strain ATCC BAA-1283 / AT1b)</name>
    <dbReference type="NCBI Taxonomy" id="360911"/>
    <lineage>
        <taxon>Bacteria</taxon>
        <taxon>Bacillati</taxon>
        <taxon>Bacillota</taxon>
        <taxon>Bacilli</taxon>
        <taxon>Bacillales</taxon>
        <taxon>Bacillales Family XII. Incertae Sedis</taxon>
        <taxon>Exiguobacterium</taxon>
    </lineage>
</organism>
<evidence type="ECO:0000313" key="3">
    <source>
        <dbReference type="Proteomes" id="UP000000716"/>
    </source>
</evidence>
<keyword evidence="1" id="KW-0472">Membrane</keyword>
<keyword evidence="3" id="KW-1185">Reference proteome</keyword>
<dbReference type="EMBL" id="CP001615">
    <property type="protein sequence ID" value="ACQ71466.1"/>
    <property type="molecule type" value="Genomic_DNA"/>
</dbReference>
<dbReference type="Proteomes" id="UP000000716">
    <property type="component" value="Chromosome"/>
</dbReference>
<evidence type="ECO:0000256" key="1">
    <source>
        <dbReference type="SAM" id="Phobius"/>
    </source>
</evidence>
<dbReference type="KEGG" id="eat:EAT1b_2548"/>
<dbReference type="STRING" id="360911.EAT1b_2548"/>
<evidence type="ECO:0000313" key="2">
    <source>
        <dbReference type="EMBL" id="ACQ71466.1"/>
    </source>
</evidence>
<feature type="transmembrane region" description="Helical" evidence="1">
    <location>
        <begin position="6"/>
        <end position="24"/>
    </location>
</feature>
<name>C4L3X1_EXISA</name>
<accession>C4L3X1</accession>
<protein>
    <submittedName>
        <fullName evidence="2">Uncharacterized protein</fullName>
    </submittedName>
</protein>
<keyword evidence="1" id="KW-0812">Transmembrane</keyword>